<feature type="non-terminal residue" evidence="2">
    <location>
        <position position="1"/>
    </location>
</feature>
<name>A0A813EFP0_POLGL</name>
<reference evidence="2" key="1">
    <citation type="submission" date="2021-02" db="EMBL/GenBank/DDBJ databases">
        <authorList>
            <person name="Dougan E. K."/>
            <person name="Rhodes N."/>
            <person name="Thang M."/>
            <person name="Chan C."/>
        </authorList>
    </citation>
    <scope>NUCLEOTIDE SEQUENCE</scope>
</reference>
<dbReference type="Proteomes" id="UP000654075">
    <property type="component" value="Unassembled WGS sequence"/>
</dbReference>
<comment type="caution">
    <text evidence="2">The sequence shown here is derived from an EMBL/GenBank/DDBJ whole genome shotgun (WGS) entry which is preliminary data.</text>
</comment>
<gene>
    <name evidence="2" type="ORF">PGLA1383_LOCUS14933</name>
</gene>
<evidence type="ECO:0000256" key="1">
    <source>
        <dbReference type="SAM" id="SignalP"/>
    </source>
</evidence>
<accession>A0A813EFP0</accession>
<feature type="signal peptide" evidence="1">
    <location>
        <begin position="1"/>
        <end position="25"/>
    </location>
</feature>
<feature type="chain" id="PRO_5032890500" evidence="1">
    <location>
        <begin position="26"/>
        <end position="53"/>
    </location>
</feature>
<evidence type="ECO:0000313" key="2">
    <source>
        <dbReference type="EMBL" id="CAE8596469.1"/>
    </source>
</evidence>
<dbReference type="EMBL" id="CAJNNV010008613">
    <property type="protein sequence ID" value="CAE8596469.1"/>
    <property type="molecule type" value="Genomic_DNA"/>
</dbReference>
<keyword evidence="1" id="KW-0732">Signal</keyword>
<protein>
    <submittedName>
        <fullName evidence="2">Uncharacterized protein</fullName>
    </submittedName>
</protein>
<keyword evidence="3" id="KW-1185">Reference proteome</keyword>
<feature type="non-terminal residue" evidence="2">
    <location>
        <position position="53"/>
    </location>
</feature>
<sequence>ASDAADGLLVMLFLLGSFWLYATDSSICDEALRTWTGRVLAIKFVAPLLACGG</sequence>
<organism evidence="2 3">
    <name type="scientific">Polarella glacialis</name>
    <name type="common">Dinoflagellate</name>
    <dbReference type="NCBI Taxonomy" id="89957"/>
    <lineage>
        <taxon>Eukaryota</taxon>
        <taxon>Sar</taxon>
        <taxon>Alveolata</taxon>
        <taxon>Dinophyceae</taxon>
        <taxon>Suessiales</taxon>
        <taxon>Suessiaceae</taxon>
        <taxon>Polarella</taxon>
    </lineage>
</organism>
<evidence type="ECO:0000313" key="3">
    <source>
        <dbReference type="Proteomes" id="UP000654075"/>
    </source>
</evidence>
<dbReference type="AlphaFoldDB" id="A0A813EFP0"/>
<proteinExistence type="predicted"/>